<evidence type="ECO:0000313" key="10">
    <source>
        <dbReference type="Proteomes" id="UP000181981"/>
    </source>
</evidence>
<dbReference type="Gene3D" id="1.10.287.470">
    <property type="entry name" value="Helix hairpin bin"/>
    <property type="match status" value="1"/>
</dbReference>
<protein>
    <submittedName>
        <fullName evidence="7">Hemolysin D</fullName>
    </submittedName>
    <submittedName>
        <fullName evidence="8">HlyD family secretion protein</fullName>
    </submittedName>
</protein>
<dbReference type="Proteomes" id="UP000181981">
    <property type="component" value="Unassembled WGS sequence"/>
</dbReference>
<dbReference type="Gene3D" id="2.40.30.170">
    <property type="match status" value="1"/>
</dbReference>
<dbReference type="NCBIfam" id="TIGR01730">
    <property type="entry name" value="RND_mfp"/>
    <property type="match status" value="1"/>
</dbReference>
<evidence type="ECO:0000256" key="3">
    <source>
        <dbReference type="SAM" id="MobiDB-lite"/>
    </source>
</evidence>
<evidence type="ECO:0000313" key="9">
    <source>
        <dbReference type="Proteomes" id="UP000023772"/>
    </source>
</evidence>
<evidence type="ECO:0000256" key="2">
    <source>
        <dbReference type="SAM" id="Coils"/>
    </source>
</evidence>
<evidence type="ECO:0000259" key="5">
    <source>
        <dbReference type="Pfam" id="PF25917"/>
    </source>
</evidence>
<sequence>MKKKTIIIIALLLIVLVSAALVLKPNKVDISQIDIQTAKAGKGNISTIVESTGTLEAITTVEVGTQVSGIVDELFVDYNSYVKKGQLLAKIDTTNLAAQLEQSQATLDNAKAELDYQQATYNRMAPLNDKQLISQTDFDQLVYNLNKAKASYNNAMAQHKRNKINLDYALIYSPIDGVVLNKEVEEGQTVAASFNTPTLFTIANDLTQMQVEADIDEADIGHIKEGQRVEFTVDAYPETTFEGEVTQLRWEPTVTNNVVTYTIIIDAPNPDYKLMPGMTATIQVFILEKNDILVVPSKALRFNPDQKLLMSYMSQQAKPEMPEGQTPPEMGSMPEQAPSDATMVWVKEGTNIHPVPVKIGMNDDINAEILSGIKSGQEVLLSMEQKGANESAARSGGNPFMPGPPGRR</sequence>
<keyword evidence="2" id="KW-0175">Coiled coil</keyword>
<dbReference type="FunFam" id="2.40.30.170:FF:000010">
    <property type="entry name" value="Efflux RND transporter periplasmic adaptor subunit"/>
    <property type="match status" value="1"/>
</dbReference>
<dbReference type="Pfam" id="PF25876">
    <property type="entry name" value="HH_MFP_RND"/>
    <property type="match status" value="1"/>
</dbReference>
<dbReference type="SUPFAM" id="SSF111369">
    <property type="entry name" value="HlyD-like secretion proteins"/>
    <property type="match status" value="1"/>
</dbReference>
<evidence type="ECO:0000313" key="8">
    <source>
        <dbReference type="EMBL" id="SET32438.1"/>
    </source>
</evidence>
<dbReference type="eggNOG" id="COG0845">
    <property type="taxonomic scope" value="Bacteria"/>
</dbReference>
<dbReference type="InterPro" id="IPR006143">
    <property type="entry name" value="RND_pump_MFP"/>
</dbReference>
<feature type="domain" description="CusB-like beta-barrel" evidence="6">
    <location>
        <begin position="211"/>
        <end position="284"/>
    </location>
</feature>
<dbReference type="PANTHER" id="PTHR30469">
    <property type="entry name" value="MULTIDRUG RESISTANCE PROTEIN MDTA"/>
    <property type="match status" value="1"/>
</dbReference>
<dbReference type="Pfam" id="PF25954">
    <property type="entry name" value="Beta-barrel_RND_2"/>
    <property type="match status" value="1"/>
</dbReference>
<dbReference type="KEGG" id="dori:FH5T_00670"/>
<reference evidence="7 9" key="1">
    <citation type="submission" date="2014-03" db="EMBL/GenBank/DDBJ databases">
        <title>Complete genome sequence of a deeply braunched marine Bacteroidia bacterium Draconibacterium orientale type strain FH5T.</title>
        <authorList>
            <person name="Li X."/>
            <person name="Wang X."/>
            <person name="Xie Z."/>
            <person name="Du Z."/>
            <person name="Chen G."/>
        </authorList>
    </citation>
    <scope>NUCLEOTIDE SEQUENCE [LARGE SCALE GENOMIC DNA]</scope>
    <source>
        <strain evidence="7 9">FH5</strain>
    </source>
</reference>
<dbReference type="Pfam" id="PF25917">
    <property type="entry name" value="BSH_RND"/>
    <property type="match status" value="1"/>
</dbReference>
<gene>
    <name evidence="7" type="ORF">FH5T_00670</name>
    <name evidence="8" type="ORF">SAMN05444285_11085</name>
</gene>
<feature type="coiled-coil region" evidence="2">
    <location>
        <begin position="93"/>
        <end position="120"/>
    </location>
</feature>
<dbReference type="STRING" id="1168034.FH5T_00670"/>
<dbReference type="Gene3D" id="6.20.50.140">
    <property type="match status" value="1"/>
</dbReference>
<dbReference type="RefSeq" id="WP_038554310.1">
    <property type="nucleotide sequence ID" value="NZ_FOHT01000010.1"/>
</dbReference>
<dbReference type="GO" id="GO:0015562">
    <property type="term" value="F:efflux transmembrane transporter activity"/>
    <property type="evidence" value="ECO:0007669"/>
    <property type="project" value="TreeGrafter"/>
</dbReference>
<dbReference type="Proteomes" id="UP000023772">
    <property type="component" value="Chromosome"/>
</dbReference>
<reference evidence="8 10" key="2">
    <citation type="submission" date="2016-10" db="EMBL/GenBank/DDBJ databases">
        <authorList>
            <person name="de Groot N.N."/>
        </authorList>
    </citation>
    <scope>NUCLEOTIDE SEQUENCE [LARGE SCALE GENOMIC DNA]</scope>
    <source>
        <strain evidence="8 10">DSM 25947</strain>
    </source>
</reference>
<feature type="domain" description="Multidrug resistance protein MdtA-like barrel-sandwich hybrid" evidence="5">
    <location>
        <begin position="60"/>
        <end position="198"/>
    </location>
</feature>
<dbReference type="OrthoDB" id="9809068at2"/>
<accession>X5DDY6</accession>
<dbReference type="EMBL" id="CP007451">
    <property type="protein sequence ID" value="AHW58582.1"/>
    <property type="molecule type" value="Genomic_DNA"/>
</dbReference>
<name>X5DDY6_9BACT</name>
<dbReference type="HOGENOM" id="CLU_018816_14_1_10"/>
<dbReference type="AlphaFoldDB" id="X5DDY6"/>
<keyword evidence="9" id="KW-1185">Reference proteome</keyword>
<evidence type="ECO:0000313" key="7">
    <source>
        <dbReference type="EMBL" id="AHW58582.1"/>
    </source>
</evidence>
<dbReference type="InterPro" id="IPR058625">
    <property type="entry name" value="MdtA-like_BSH"/>
</dbReference>
<dbReference type="PANTHER" id="PTHR30469:SF33">
    <property type="entry name" value="SLR1207 PROTEIN"/>
    <property type="match status" value="1"/>
</dbReference>
<evidence type="ECO:0000259" key="6">
    <source>
        <dbReference type="Pfam" id="PF25954"/>
    </source>
</evidence>
<dbReference type="InterPro" id="IPR058624">
    <property type="entry name" value="MdtA-like_HH"/>
</dbReference>
<dbReference type="GO" id="GO:1990281">
    <property type="term" value="C:efflux pump complex"/>
    <property type="evidence" value="ECO:0007669"/>
    <property type="project" value="TreeGrafter"/>
</dbReference>
<feature type="domain" description="Multidrug resistance protein MdtA-like alpha-helical hairpin" evidence="4">
    <location>
        <begin position="99"/>
        <end position="169"/>
    </location>
</feature>
<evidence type="ECO:0000256" key="1">
    <source>
        <dbReference type="ARBA" id="ARBA00009477"/>
    </source>
</evidence>
<comment type="similarity">
    <text evidence="1">Belongs to the membrane fusion protein (MFP) (TC 8.A.1) family.</text>
</comment>
<feature type="region of interest" description="Disordered" evidence="3">
    <location>
        <begin position="383"/>
        <end position="408"/>
    </location>
</feature>
<dbReference type="EMBL" id="FOHT01000010">
    <property type="protein sequence ID" value="SET32438.1"/>
    <property type="molecule type" value="Genomic_DNA"/>
</dbReference>
<dbReference type="InterPro" id="IPR058792">
    <property type="entry name" value="Beta-barrel_RND_2"/>
</dbReference>
<dbReference type="Gene3D" id="2.40.50.100">
    <property type="match status" value="1"/>
</dbReference>
<evidence type="ECO:0000259" key="4">
    <source>
        <dbReference type="Pfam" id="PF25876"/>
    </source>
</evidence>
<organism evidence="8 10">
    <name type="scientific">Draconibacterium orientale</name>
    <dbReference type="NCBI Taxonomy" id="1168034"/>
    <lineage>
        <taxon>Bacteria</taxon>
        <taxon>Pseudomonadati</taxon>
        <taxon>Bacteroidota</taxon>
        <taxon>Bacteroidia</taxon>
        <taxon>Marinilabiliales</taxon>
        <taxon>Prolixibacteraceae</taxon>
        <taxon>Draconibacterium</taxon>
    </lineage>
</organism>
<proteinExistence type="inferred from homology"/>